<accession>A0A5E4USL6</accession>
<evidence type="ECO:0000313" key="2">
    <source>
        <dbReference type="EMBL" id="VVE02952.1"/>
    </source>
</evidence>
<dbReference type="Proteomes" id="UP000333828">
    <property type="component" value="Unassembled WGS sequence"/>
</dbReference>
<name>A0A5E4USL6_9BURK</name>
<organism evidence="2 3">
    <name type="scientific">Pandoraea iniqua</name>
    <dbReference type="NCBI Taxonomy" id="2508288"/>
    <lineage>
        <taxon>Bacteria</taxon>
        <taxon>Pseudomonadati</taxon>
        <taxon>Pseudomonadota</taxon>
        <taxon>Betaproteobacteria</taxon>
        <taxon>Burkholderiales</taxon>
        <taxon>Burkholderiaceae</taxon>
        <taxon>Pandoraea</taxon>
    </lineage>
</organism>
<dbReference type="Gene3D" id="2.60.120.10">
    <property type="entry name" value="Jelly Rolls"/>
    <property type="match status" value="1"/>
</dbReference>
<reference evidence="2 3" key="1">
    <citation type="submission" date="2019-08" db="EMBL/GenBank/DDBJ databases">
        <authorList>
            <person name="Peeters C."/>
        </authorList>
    </citation>
    <scope>NUCLEOTIDE SEQUENCE [LARGE SCALE GENOMIC DNA]</scope>
    <source>
        <strain evidence="2 3">LMG 31115</strain>
    </source>
</reference>
<evidence type="ECO:0000313" key="3">
    <source>
        <dbReference type="Proteomes" id="UP000333828"/>
    </source>
</evidence>
<dbReference type="RefSeq" id="WP_150684053.1">
    <property type="nucleotide sequence ID" value="NZ_CABPSI010000002.1"/>
</dbReference>
<dbReference type="InterPro" id="IPR014710">
    <property type="entry name" value="RmlC-like_jellyroll"/>
</dbReference>
<dbReference type="EMBL" id="CABPSI010000002">
    <property type="protein sequence ID" value="VVE02952.1"/>
    <property type="molecule type" value="Genomic_DNA"/>
</dbReference>
<evidence type="ECO:0000256" key="1">
    <source>
        <dbReference type="SAM" id="MobiDB-lite"/>
    </source>
</evidence>
<keyword evidence="3" id="KW-1185">Reference proteome</keyword>
<gene>
    <name evidence="2" type="ORF">PIN31115_02208</name>
</gene>
<proteinExistence type="predicted"/>
<dbReference type="SUPFAM" id="SSF51182">
    <property type="entry name" value="RmlC-like cupins"/>
    <property type="match status" value="1"/>
</dbReference>
<protein>
    <submittedName>
        <fullName evidence="2">Cupin</fullName>
    </submittedName>
</protein>
<feature type="region of interest" description="Disordered" evidence="1">
    <location>
        <begin position="1"/>
        <end position="27"/>
    </location>
</feature>
<dbReference type="AlphaFoldDB" id="A0A5E4USL6"/>
<sequence>MGADAIDNGGGGESHQRDSGDLSDLGDLGELSSDSERALGARLPWACGTGRDGLVGLYDDGMLATLATRSGARRMIGMFEAPDDASVHADVWECHEAGDELLMVARGTLAIDYVDLAGVSRTLELAGPRLAVVPARCWHRVRVLDPAVLAFVTPTGRTRRAAAPFG</sequence>
<dbReference type="InterPro" id="IPR011051">
    <property type="entry name" value="RmlC_Cupin_sf"/>
</dbReference>